<dbReference type="EMBL" id="LRAD01000017">
    <property type="protein sequence ID" value="KXZ61403.1"/>
    <property type="molecule type" value="Genomic_DNA"/>
</dbReference>
<dbReference type="Proteomes" id="UP000075357">
    <property type="component" value="Unassembled WGS sequence"/>
</dbReference>
<evidence type="ECO:0000256" key="1">
    <source>
        <dbReference type="SAM" id="Phobius"/>
    </source>
</evidence>
<accession>A0A150HGW7</accession>
<keyword evidence="1" id="KW-0472">Membrane</keyword>
<dbReference type="AlphaFoldDB" id="A0A150HGW7"/>
<keyword evidence="1" id="KW-1133">Transmembrane helix</keyword>
<gene>
    <name evidence="2" type="ORF">Mlaev_00400</name>
</gene>
<evidence type="ECO:0000313" key="3">
    <source>
        <dbReference type="Proteomes" id="UP000075357"/>
    </source>
</evidence>
<proteinExistence type="predicted"/>
<dbReference type="PATRIC" id="fig|36807.3.peg.417"/>
<keyword evidence="3" id="KW-1185">Reference proteome</keyword>
<reference evidence="2 3" key="1">
    <citation type="submission" date="2016-01" db="EMBL/GenBank/DDBJ databases">
        <title>Draft genome sequences of Microbacterium laevaniformans LCDC 91-0039 and the type strain of Microbacterium hominis LCDC 84-209.</title>
        <authorList>
            <person name="Bernier A.-M."/>
            <person name="Bernard K."/>
        </authorList>
    </citation>
    <scope>NUCLEOTIDE SEQUENCE [LARGE SCALE GENOMIC DNA]</scope>
    <source>
        <strain evidence="2 3">LCDC 91-0039</strain>
    </source>
</reference>
<evidence type="ECO:0000313" key="2">
    <source>
        <dbReference type="EMBL" id="KXZ61403.1"/>
    </source>
</evidence>
<comment type="caution">
    <text evidence="2">The sequence shown here is derived from an EMBL/GenBank/DDBJ whole genome shotgun (WGS) entry which is preliminary data.</text>
</comment>
<name>A0A150HGW7_9MICO</name>
<organism evidence="2 3">
    <name type="scientific">Microbacterium laevaniformans</name>
    <dbReference type="NCBI Taxonomy" id="36807"/>
    <lineage>
        <taxon>Bacteria</taxon>
        <taxon>Bacillati</taxon>
        <taxon>Actinomycetota</taxon>
        <taxon>Actinomycetes</taxon>
        <taxon>Micrococcales</taxon>
        <taxon>Microbacteriaceae</taxon>
        <taxon>Microbacterium</taxon>
    </lineage>
</organism>
<protein>
    <submittedName>
        <fullName evidence="2">Uncharacterized protein</fullName>
    </submittedName>
</protein>
<feature type="transmembrane region" description="Helical" evidence="1">
    <location>
        <begin position="51"/>
        <end position="78"/>
    </location>
</feature>
<dbReference type="STRING" id="36807.Mlaev_00400"/>
<feature type="transmembrane region" description="Helical" evidence="1">
    <location>
        <begin position="90"/>
        <end position="113"/>
    </location>
</feature>
<sequence>MAEVDEITENSPPSDQAEKIRPWRGIWAATRAALGALMGLAPHVMHHIGLLAGAAVLSGVFGNSVLYIVGLALSIPLLNRLRKRFNTWRAPLLGVLVFTALFALSTFVVGPLINPAGSVPTPEAPTVIDHEGHHE</sequence>
<keyword evidence="1" id="KW-0812">Transmembrane</keyword>